<dbReference type="EMBL" id="CP028903">
    <property type="protein sequence ID" value="AWB07519.1"/>
    <property type="molecule type" value="Genomic_DNA"/>
</dbReference>
<keyword evidence="4" id="KW-1185">Reference proteome</keyword>
<keyword evidence="3" id="KW-0614">Plasmid</keyword>
<dbReference type="KEGG" id="ahu:A6A40_21090"/>
<name>A0A2R4VSV1_9PROT</name>
<evidence type="ECO:0000259" key="2">
    <source>
        <dbReference type="PROSITE" id="PS50943"/>
    </source>
</evidence>
<dbReference type="SMART" id="SM00530">
    <property type="entry name" value="HTH_XRE"/>
    <property type="match status" value="1"/>
</dbReference>
<dbReference type="AlphaFoldDB" id="A0A2R4VSV1"/>
<dbReference type="Pfam" id="PF06114">
    <property type="entry name" value="Peptidase_M78"/>
    <property type="match status" value="1"/>
</dbReference>
<evidence type="ECO:0000256" key="1">
    <source>
        <dbReference type="ARBA" id="ARBA00007227"/>
    </source>
</evidence>
<dbReference type="Gene3D" id="1.10.10.2910">
    <property type="match status" value="1"/>
</dbReference>
<dbReference type="InterPro" id="IPR052345">
    <property type="entry name" value="Rad_response_metalloprotease"/>
</dbReference>
<dbReference type="InterPro" id="IPR001387">
    <property type="entry name" value="Cro/C1-type_HTH"/>
</dbReference>
<dbReference type="PROSITE" id="PS50943">
    <property type="entry name" value="HTH_CROC1"/>
    <property type="match status" value="1"/>
</dbReference>
<dbReference type="RefSeq" id="WP_108547803.1">
    <property type="nucleotide sequence ID" value="NZ_CP028903.1"/>
</dbReference>
<evidence type="ECO:0000313" key="4">
    <source>
        <dbReference type="Proteomes" id="UP000077405"/>
    </source>
</evidence>
<dbReference type="GO" id="GO:0003677">
    <property type="term" value="F:DNA binding"/>
    <property type="evidence" value="ECO:0007669"/>
    <property type="project" value="InterPro"/>
</dbReference>
<dbReference type="InterPro" id="IPR010982">
    <property type="entry name" value="Lambda_DNA-bd_dom_sf"/>
</dbReference>
<dbReference type="Proteomes" id="UP000077405">
    <property type="component" value="Plasmid pYZ2"/>
</dbReference>
<gene>
    <name evidence="3" type="ORF">A6A40_21090</name>
</gene>
<organism evidence="3 4">
    <name type="scientific">Azospirillum humicireducens</name>
    <dbReference type="NCBI Taxonomy" id="1226968"/>
    <lineage>
        <taxon>Bacteria</taxon>
        <taxon>Pseudomonadati</taxon>
        <taxon>Pseudomonadota</taxon>
        <taxon>Alphaproteobacteria</taxon>
        <taxon>Rhodospirillales</taxon>
        <taxon>Azospirillaceae</taxon>
        <taxon>Azospirillum</taxon>
    </lineage>
</organism>
<proteinExistence type="inferred from homology"/>
<sequence length="394" mass="43960">MTMASNNVVDLWSRVGGDGKFRKVIPERIREARRAVGINQREFADILGVTPQSVSQWEQGAKSPDGANLFQIANILKQPVSYFTTDRPTVFGGSSVAFYRAFGAKTKKRNEQCDSWKEWLVQATAFLCNAVKLPDPIVLDWGPSSGNGAYRSEEIEAAARECRRAWGLGDGPIANVVALMESKGIIFARSHFGAEDVNAFSYWNGARPFVFLSAESGSCARQRFDAAHELGHLVLHRGVSTDELEDARTLKRIEAEANRFAGAFLLPEETYPHEVFTTRLEGFVELKRRWKVSVQAQIYRCHDLSIFTDDQVLNLRKSISKNRWLKKEPLDDLMQLENPTLLKKAVELVTSSGAMSAEDILNNIRLSKECIASIYGIPTSIFGNHDEGEAATLK</sequence>
<dbReference type="Pfam" id="PF01381">
    <property type="entry name" value="HTH_3"/>
    <property type="match status" value="1"/>
</dbReference>
<comment type="similarity">
    <text evidence="1">Belongs to the short-chain fatty acyl-CoA assimilation regulator (ScfR) family.</text>
</comment>
<protein>
    <recommendedName>
        <fullName evidence="2">HTH cro/C1-type domain-containing protein</fullName>
    </recommendedName>
</protein>
<dbReference type="CDD" id="cd00093">
    <property type="entry name" value="HTH_XRE"/>
    <property type="match status" value="1"/>
</dbReference>
<dbReference type="SUPFAM" id="SSF47413">
    <property type="entry name" value="lambda repressor-like DNA-binding domains"/>
    <property type="match status" value="1"/>
</dbReference>
<dbReference type="Gene3D" id="1.10.260.40">
    <property type="entry name" value="lambda repressor-like DNA-binding domains"/>
    <property type="match status" value="1"/>
</dbReference>
<feature type="domain" description="HTH cro/C1-type" evidence="2">
    <location>
        <begin position="29"/>
        <end position="83"/>
    </location>
</feature>
<reference evidence="3 4" key="1">
    <citation type="submission" date="2018-04" db="EMBL/GenBank/DDBJ databases">
        <title>Complete genome sequence of the nitrogen-fixing bacterium Azospirillum humicireducens type strain SgZ-5.</title>
        <authorList>
            <person name="Yu Z."/>
        </authorList>
    </citation>
    <scope>NUCLEOTIDE SEQUENCE [LARGE SCALE GENOMIC DNA]</scope>
    <source>
        <strain evidence="3 4">SgZ-5</strain>
        <plasmid evidence="3 4">pYZ2</plasmid>
    </source>
</reference>
<accession>A0A2R4VSV1</accession>
<evidence type="ECO:0000313" key="3">
    <source>
        <dbReference type="EMBL" id="AWB07519.1"/>
    </source>
</evidence>
<dbReference type="PANTHER" id="PTHR43236:SF1">
    <property type="entry name" value="BLL7220 PROTEIN"/>
    <property type="match status" value="1"/>
</dbReference>
<geneLocation type="plasmid" evidence="3 4">
    <name>pYZ2</name>
</geneLocation>
<dbReference type="InterPro" id="IPR010359">
    <property type="entry name" value="IrrE_HExxH"/>
</dbReference>
<dbReference type="PANTHER" id="PTHR43236">
    <property type="entry name" value="ANTITOXIN HIGA1"/>
    <property type="match status" value="1"/>
</dbReference>